<evidence type="ECO:0000259" key="2">
    <source>
        <dbReference type="Pfam" id="PF04982"/>
    </source>
</evidence>
<dbReference type="PANTHER" id="PTHR33741:SF5">
    <property type="entry name" value="TRANSMEMBRANE PROTEIN DDB_G0269096-RELATED"/>
    <property type="match status" value="1"/>
</dbReference>
<dbReference type="PANTHER" id="PTHR33741">
    <property type="entry name" value="TRANSMEMBRANE PROTEIN DDB_G0269096-RELATED"/>
    <property type="match status" value="1"/>
</dbReference>
<dbReference type="InterPro" id="IPR058581">
    <property type="entry name" value="TM_HPP"/>
</dbReference>
<feature type="transmembrane region" description="Helical" evidence="1">
    <location>
        <begin position="105"/>
        <end position="135"/>
    </location>
</feature>
<sequence>MGVGPDLFPNIEEQYVERQRRAAYFRKMTSNRFLALSSASAWGELFASSFGAFVGIGVVAILSLVYHMPMIIPSFGASAVLIYGLPDSPLAQPRNVIGGHAISALCGVAVYSLCGLTWWSAALATSLAVFLMLITRTVHPPGGATALGAVLTKASPMYVLTPVVLGAFLLILVGVVVNNLSGRKYPKCWF</sequence>
<gene>
    <name evidence="3" type="ordered locus">Adeg_1896</name>
</gene>
<name>C9R9J7_AMMDK</name>
<dbReference type="EMBL" id="CP001785">
    <property type="protein sequence ID" value="ACX52976.1"/>
    <property type="molecule type" value="Genomic_DNA"/>
</dbReference>
<accession>C9R9J7</accession>
<reference evidence="3 4" key="1">
    <citation type="submission" date="2009-10" db="EMBL/GenBank/DDBJ databases">
        <title>Complete sequence of chromosome of Ammonifex degensii KC4.</title>
        <authorList>
            <consortium name="US DOE Joint Genome Institute"/>
            <person name="Kerfeld C."/>
            <person name="Goodner B."/>
            <person name="Huber H."/>
            <person name="Stetter K."/>
            <person name="Lucas S."/>
            <person name="Copeland A."/>
            <person name="Lapidus A."/>
            <person name="Glavina del Rio T."/>
            <person name="Dalin E."/>
            <person name="Tice H."/>
            <person name="Bruce D."/>
            <person name="Goodwin L."/>
            <person name="Pitluck S."/>
            <person name="Saunders E."/>
            <person name="Brettin T."/>
            <person name="Detter J.C."/>
            <person name="Han C."/>
            <person name="Larimer F."/>
            <person name="Land M."/>
            <person name="Hauser L."/>
            <person name="Kyrpides N."/>
            <person name="Ovchinnikova G."/>
            <person name="Richardson P."/>
        </authorList>
    </citation>
    <scope>NUCLEOTIDE SEQUENCE [LARGE SCALE GENOMIC DNA]</scope>
    <source>
        <strain evidence="4">DSM 10501 / KC4</strain>
    </source>
</reference>
<feature type="domain" description="HPP transmembrane region" evidence="2">
    <location>
        <begin position="41"/>
        <end position="186"/>
    </location>
</feature>
<dbReference type="eggNOG" id="COG3448">
    <property type="taxonomic scope" value="Bacteria"/>
</dbReference>
<evidence type="ECO:0000256" key="1">
    <source>
        <dbReference type="SAM" id="Phobius"/>
    </source>
</evidence>
<proteinExistence type="predicted"/>
<organism evidence="3 4">
    <name type="scientific">Ammonifex degensii (strain DSM 10501 / KC4)</name>
    <dbReference type="NCBI Taxonomy" id="429009"/>
    <lineage>
        <taxon>Bacteria</taxon>
        <taxon>Bacillati</taxon>
        <taxon>Bacillota</taxon>
        <taxon>Clostridia</taxon>
        <taxon>Thermoanaerobacterales</taxon>
        <taxon>Thermoanaerobacteraceae</taxon>
        <taxon>Ammonifex</taxon>
    </lineage>
</organism>
<feature type="transmembrane region" description="Helical" evidence="1">
    <location>
        <begin position="33"/>
        <end position="58"/>
    </location>
</feature>
<evidence type="ECO:0000313" key="4">
    <source>
        <dbReference type="Proteomes" id="UP000002620"/>
    </source>
</evidence>
<dbReference type="HOGENOM" id="CLU_040397_3_0_9"/>
<keyword evidence="1" id="KW-0472">Membrane</keyword>
<protein>
    <submittedName>
        <fullName evidence="3">HPP family protein</fullName>
    </submittedName>
</protein>
<evidence type="ECO:0000313" key="3">
    <source>
        <dbReference type="EMBL" id="ACX52976.1"/>
    </source>
</evidence>
<dbReference type="STRING" id="429009.Adeg_1896"/>
<feature type="transmembrane region" description="Helical" evidence="1">
    <location>
        <begin position="64"/>
        <end position="85"/>
    </location>
</feature>
<dbReference type="Pfam" id="PF04982">
    <property type="entry name" value="TM_HPP"/>
    <property type="match status" value="1"/>
</dbReference>
<feature type="transmembrane region" description="Helical" evidence="1">
    <location>
        <begin position="155"/>
        <end position="177"/>
    </location>
</feature>
<dbReference type="OrthoDB" id="9811720at2"/>
<dbReference type="Proteomes" id="UP000002620">
    <property type="component" value="Chromosome"/>
</dbReference>
<dbReference type="InterPro" id="IPR007065">
    <property type="entry name" value="HPP"/>
</dbReference>
<dbReference type="KEGG" id="adg:Adeg_1896"/>
<keyword evidence="4" id="KW-1185">Reference proteome</keyword>
<dbReference type="RefSeq" id="WP_015739853.1">
    <property type="nucleotide sequence ID" value="NC_013385.1"/>
</dbReference>
<keyword evidence="1" id="KW-0812">Transmembrane</keyword>
<dbReference type="AlphaFoldDB" id="C9R9J7"/>
<keyword evidence="1" id="KW-1133">Transmembrane helix</keyword>